<accession>A0A3P6B6N8</accession>
<gene>
    <name evidence="2" type="ORF">BRAA02T08539Z</name>
</gene>
<name>A0A3P6B6N8_BRACM</name>
<evidence type="ECO:0000313" key="2">
    <source>
        <dbReference type="EMBL" id="VDC91868.1"/>
    </source>
</evidence>
<protein>
    <submittedName>
        <fullName evidence="2">Uncharacterized protein</fullName>
    </submittedName>
</protein>
<organism evidence="2">
    <name type="scientific">Brassica campestris</name>
    <name type="common">Field mustard</name>
    <dbReference type="NCBI Taxonomy" id="3711"/>
    <lineage>
        <taxon>Eukaryota</taxon>
        <taxon>Viridiplantae</taxon>
        <taxon>Streptophyta</taxon>
        <taxon>Embryophyta</taxon>
        <taxon>Tracheophyta</taxon>
        <taxon>Spermatophyta</taxon>
        <taxon>Magnoliopsida</taxon>
        <taxon>eudicotyledons</taxon>
        <taxon>Gunneridae</taxon>
        <taxon>Pentapetalae</taxon>
        <taxon>rosids</taxon>
        <taxon>malvids</taxon>
        <taxon>Brassicales</taxon>
        <taxon>Brassicaceae</taxon>
        <taxon>Brassiceae</taxon>
        <taxon>Brassica</taxon>
    </lineage>
</organism>
<reference evidence="2" key="1">
    <citation type="submission" date="2018-11" db="EMBL/GenBank/DDBJ databases">
        <authorList>
            <consortium name="Genoscope - CEA"/>
            <person name="William W."/>
        </authorList>
    </citation>
    <scope>NUCLEOTIDE SEQUENCE</scope>
</reference>
<evidence type="ECO:0000256" key="1">
    <source>
        <dbReference type="SAM" id="MobiDB-lite"/>
    </source>
</evidence>
<dbReference type="AlphaFoldDB" id="A0A3P6B6N8"/>
<proteinExistence type="predicted"/>
<sequence>MKLEIKIDFFFFFALFWFQRKNLQRRRRERTRRQKQKQKKRRRQRRMRRSCQRRKTQLLLRFLVSISFVTSCLVQFVLRFALNQVLQLVDTAFARSVYGQQQISVEGNALNAGN</sequence>
<dbReference type="EMBL" id="LR031573">
    <property type="protein sequence ID" value="VDC91868.1"/>
    <property type="molecule type" value="Genomic_DNA"/>
</dbReference>
<feature type="region of interest" description="Disordered" evidence="1">
    <location>
        <begin position="26"/>
        <end position="52"/>
    </location>
</feature>